<evidence type="ECO:0000256" key="2">
    <source>
        <dbReference type="ARBA" id="ARBA00001946"/>
    </source>
</evidence>
<keyword evidence="8 11" id="KW-0067">ATP-binding</keyword>
<organism evidence="12 13">
    <name type="scientific">Butyrivibrio hungatei</name>
    <dbReference type="NCBI Taxonomy" id="185008"/>
    <lineage>
        <taxon>Bacteria</taxon>
        <taxon>Bacillati</taxon>
        <taxon>Bacillota</taxon>
        <taxon>Clostridia</taxon>
        <taxon>Lachnospirales</taxon>
        <taxon>Lachnospiraceae</taxon>
        <taxon>Butyrivibrio</taxon>
    </lineage>
</organism>
<dbReference type="EC" id="2.7.1.50" evidence="11"/>
<comment type="function">
    <text evidence="11">Catalyzes the phosphorylation of the hydroxyl group of 4-methyl-5-beta-hydroxyethylthiazole (THZ).</text>
</comment>
<protein>
    <recommendedName>
        <fullName evidence="11">Hydroxyethylthiazole kinase</fullName>
        <ecNumber evidence="11">2.7.1.50</ecNumber>
    </recommendedName>
    <alternativeName>
        <fullName evidence="11">4-methyl-5-beta-hydroxyethylthiazole kinase</fullName>
        <shortName evidence="11">TH kinase</shortName>
        <shortName evidence="11">Thz kinase</shortName>
    </alternativeName>
</protein>
<dbReference type="RefSeq" id="WP_074462279.1">
    <property type="nucleotide sequence ID" value="NZ_FMUR01000009.1"/>
</dbReference>
<keyword evidence="4 11" id="KW-0808">Transferase</keyword>
<feature type="binding site" evidence="11">
    <location>
        <position position="197"/>
    </location>
    <ligand>
        <name>substrate</name>
    </ligand>
</feature>
<evidence type="ECO:0000256" key="8">
    <source>
        <dbReference type="ARBA" id="ARBA00022840"/>
    </source>
</evidence>
<feature type="binding site" evidence="11">
    <location>
        <position position="122"/>
    </location>
    <ligand>
        <name>ATP</name>
        <dbReference type="ChEBI" id="CHEBI:30616"/>
    </ligand>
</feature>
<accession>A0A1G5DVK6</accession>
<dbReference type="InterPro" id="IPR000417">
    <property type="entry name" value="Hyethyz_kinase"/>
</dbReference>
<evidence type="ECO:0000256" key="7">
    <source>
        <dbReference type="ARBA" id="ARBA00022777"/>
    </source>
</evidence>
<keyword evidence="10 11" id="KW-0784">Thiamine biosynthesis</keyword>
<dbReference type="OrthoDB" id="9778146at2"/>
<proteinExistence type="inferred from homology"/>
<reference evidence="13" key="1">
    <citation type="submission" date="2016-10" db="EMBL/GenBank/DDBJ databases">
        <authorList>
            <person name="Varghese N."/>
            <person name="Submissions S."/>
        </authorList>
    </citation>
    <scope>NUCLEOTIDE SEQUENCE [LARGE SCALE GENOMIC DNA]</scope>
    <source>
        <strain evidence="13">XBD2006</strain>
    </source>
</reference>
<dbReference type="PRINTS" id="PR01099">
    <property type="entry name" value="HYETHTZKNASE"/>
</dbReference>
<dbReference type="InterPro" id="IPR029056">
    <property type="entry name" value="Ribokinase-like"/>
</dbReference>
<name>A0A1G5DVK6_9FIRM</name>
<comment type="catalytic activity">
    <reaction evidence="1 11">
        <text>5-(2-hydroxyethyl)-4-methylthiazole + ATP = 4-methyl-5-(2-phosphooxyethyl)-thiazole + ADP + H(+)</text>
        <dbReference type="Rhea" id="RHEA:24212"/>
        <dbReference type="ChEBI" id="CHEBI:15378"/>
        <dbReference type="ChEBI" id="CHEBI:17957"/>
        <dbReference type="ChEBI" id="CHEBI:30616"/>
        <dbReference type="ChEBI" id="CHEBI:58296"/>
        <dbReference type="ChEBI" id="CHEBI:456216"/>
        <dbReference type="EC" id="2.7.1.50"/>
    </reaction>
</comment>
<sequence length="263" mass="28352">MKTNICKQLKEQSPLIHCITNPISIMQCANAVLLLGARPIMAEHPDEVREITASAKALLLNFGNVTRDRLEAMAISYDEAMQKELPVVIDAVGVACSELRRGIVKKMICISKRNPQAPMLIKGNYSEIRALFDNSYKSSGVDADKKLTLEEMIDIAAKLAQNINAIVLASGEKDIVSDGSKTAVIGNGTKKLGSITGTGCMLGAVCASFFAADTSIDSIVNATAAFGISGENAEGDMFLMRLFDAIADINDDIIEERKKVTWH</sequence>
<dbReference type="AlphaFoldDB" id="A0A1G5DVK6"/>
<evidence type="ECO:0000256" key="1">
    <source>
        <dbReference type="ARBA" id="ARBA00001771"/>
    </source>
</evidence>
<dbReference type="GO" id="GO:0009229">
    <property type="term" value="P:thiamine diphosphate biosynthetic process"/>
    <property type="evidence" value="ECO:0007669"/>
    <property type="project" value="UniProtKB-UniRule"/>
</dbReference>
<feature type="binding site" evidence="11">
    <location>
        <position position="170"/>
    </location>
    <ligand>
        <name>ATP</name>
        <dbReference type="ChEBI" id="CHEBI:30616"/>
    </ligand>
</feature>
<dbReference type="Gene3D" id="3.40.1190.20">
    <property type="match status" value="1"/>
</dbReference>
<keyword evidence="6 11" id="KW-0547">Nucleotide-binding</keyword>
<evidence type="ECO:0000256" key="6">
    <source>
        <dbReference type="ARBA" id="ARBA00022741"/>
    </source>
</evidence>
<dbReference type="HAMAP" id="MF_00228">
    <property type="entry name" value="Thz_kinase"/>
    <property type="match status" value="1"/>
</dbReference>
<dbReference type="PIRSF" id="PIRSF000513">
    <property type="entry name" value="Thz_kinase"/>
    <property type="match status" value="1"/>
</dbReference>
<dbReference type="SUPFAM" id="SSF53613">
    <property type="entry name" value="Ribokinase-like"/>
    <property type="match status" value="1"/>
</dbReference>
<keyword evidence="13" id="KW-1185">Reference proteome</keyword>
<dbReference type="UniPathway" id="UPA00060">
    <property type="reaction ID" value="UER00139"/>
</dbReference>
<evidence type="ECO:0000256" key="11">
    <source>
        <dbReference type="HAMAP-Rule" id="MF_00228"/>
    </source>
</evidence>
<dbReference type="CDD" id="cd01170">
    <property type="entry name" value="THZ_kinase"/>
    <property type="match status" value="1"/>
</dbReference>
<gene>
    <name evidence="11" type="primary">thiM</name>
    <name evidence="12" type="ORF">SAMN02910451_01668</name>
</gene>
<keyword evidence="5 11" id="KW-0479">Metal-binding</keyword>
<evidence type="ECO:0000256" key="3">
    <source>
        <dbReference type="ARBA" id="ARBA00004868"/>
    </source>
</evidence>
<comment type="cofactor">
    <cofactor evidence="2 11">
        <name>Mg(2+)</name>
        <dbReference type="ChEBI" id="CHEBI:18420"/>
    </cofactor>
</comment>
<evidence type="ECO:0000256" key="5">
    <source>
        <dbReference type="ARBA" id="ARBA00022723"/>
    </source>
</evidence>
<evidence type="ECO:0000256" key="10">
    <source>
        <dbReference type="ARBA" id="ARBA00022977"/>
    </source>
</evidence>
<comment type="similarity">
    <text evidence="11">Belongs to the Thz kinase family.</text>
</comment>
<dbReference type="EMBL" id="FMUR01000009">
    <property type="protein sequence ID" value="SCY18501.1"/>
    <property type="molecule type" value="Genomic_DNA"/>
</dbReference>
<comment type="pathway">
    <text evidence="3 11">Cofactor biosynthesis; thiamine diphosphate biosynthesis; 4-methyl-5-(2-phosphoethyl)-thiazole from 5-(2-hydroxyethyl)-4-methylthiazole: step 1/1.</text>
</comment>
<evidence type="ECO:0000256" key="4">
    <source>
        <dbReference type="ARBA" id="ARBA00022679"/>
    </source>
</evidence>
<evidence type="ECO:0000256" key="9">
    <source>
        <dbReference type="ARBA" id="ARBA00022842"/>
    </source>
</evidence>
<dbReference type="Proteomes" id="UP000183047">
    <property type="component" value="Unassembled WGS sequence"/>
</dbReference>
<dbReference type="GO" id="GO:0000287">
    <property type="term" value="F:magnesium ion binding"/>
    <property type="evidence" value="ECO:0007669"/>
    <property type="project" value="UniProtKB-UniRule"/>
</dbReference>
<evidence type="ECO:0000313" key="12">
    <source>
        <dbReference type="EMBL" id="SCY18501.1"/>
    </source>
</evidence>
<keyword evidence="9 11" id="KW-0460">Magnesium</keyword>
<dbReference type="GO" id="GO:0005524">
    <property type="term" value="F:ATP binding"/>
    <property type="evidence" value="ECO:0007669"/>
    <property type="project" value="UniProtKB-UniRule"/>
</dbReference>
<dbReference type="GO" id="GO:0009228">
    <property type="term" value="P:thiamine biosynthetic process"/>
    <property type="evidence" value="ECO:0007669"/>
    <property type="project" value="UniProtKB-KW"/>
</dbReference>
<feature type="binding site" evidence="11">
    <location>
        <position position="41"/>
    </location>
    <ligand>
        <name>substrate</name>
    </ligand>
</feature>
<keyword evidence="7 11" id="KW-0418">Kinase</keyword>
<evidence type="ECO:0000313" key="13">
    <source>
        <dbReference type="Proteomes" id="UP000183047"/>
    </source>
</evidence>
<dbReference type="NCBIfam" id="NF006830">
    <property type="entry name" value="PRK09355.1"/>
    <property type="match status" value="1"/>
</dbReference>
<dbReference type="Pfam" id="PF02110">
    <property type="entry name" value="HK"/>
    <property type="match status" value="1"/>
</dbReference>
<dbReference type="GO" id="GO:0004417">
    <property type="term" value="F:hydroxyethylthiazole kinase activity"/>
    <property type="evidence" value="ECO:0007669"/>
    <property type="project" value="UniProtKB-UniRule"/>
</dbReference>